<accession>A0ABN7ALY3</accession>
<sequence>MRFSCQVKVVNRACSGQHQPRSKRSTISIGGYGKTDSGSSLYILHQTPQDPAGVRYKISGDTKIADSFAKKGTVTVRLSNPPLDLLIAGSPSDAVKLAEIIKNCTTNPGVPAKKLKLTNLESVPKKCDPMPQKELVIDSNKKHRLIKSYPSSLENLKVTSAELENIDPRILRLQHLKVLTITNNRLRSLPKSIYLLYNLVTLDLSGNELGFTTKADDWDWTRSLSLCTSLKTLNLSSNKIRMLPDSICNIKTLVELNASANELVTLPNHLGLIRSLRILILEKNQLRWLPISLTWLTYEYFDVTDNPLMDQLPPQSLETFEINLKALSASAVLSNRIAVDEMTLPRELIRVLEGSCFCHCKKPTFPSTPTHFTSKRISTSGSHIMNSIAPMPLSTYFFGFRHCGRGNCLNLQSR</sequence>
<name>A0ABN7ALY3_9HEMI</name>
<evidence type="ECO:0000313" key="5">
    <source>
        <dbReference type="EMBL" id="BES93048.1"/>
    </source>
</evidence>
<dbReference type="PANTHER" id="PTHR48051:SF1">
    <property type="entry name" value="RAS SUPPRESSOR PROTEIN 1"/>
    <property type="match status" value="1"/>
</dbReference>
<dbReference type="SMART" id="SM00364">
    <property type="entry name" value="LRR_BAC"/>
    <property type="match status" value="3"/>
</dbReference>
<gene>
    <name evidence="5" type="ORF">NTJ_05857</name>
</gene>
<proteinExistence type="predicted"/>
<evidence type="ECO:0000259" key="4">
    <source>
        <dbReference type="Pfam" id="PF25344"/>
    </source>
</evidence>
<reference evidence="5 6" key="1">
    <citation type="submission" date="2023-09" db="EMBL/GenBank/DDBJ databases">
        <title>Nesidiocoris tenuis whole genome shotgun sequence.</title>
        <authorList>
            <person name="Shibata T."/>
            <person name="Shimoda M."/>
            <person name="Kobayashi T."/>
            <person name="Uehara T."/>
        </authorList>
    </citation>
    <scope>NUCLEOTIDE SEQUENCE [LARGE SCALE GENOMIC DNA]</scope>
    <source>
        <strain evidence="5 6">Japan</strain>
    </source>
</reference>
<feature type="domain" description="PIF1/LRR1 pleckstrin homology" evidence="4">
    <location>
        <begin position="1"/>
        <end position="115"/>
    </location>
</feature>
<evidence type="ECO:0000256" key="1">
    <source>
        <dbReference type="ARBA" id="ARBA00022614"/>
    </source>
</evidence>
<dbReference type="InterPro" id="IPR001611">
    <property type="entry name" value="Leu-rich_rpt"/>
</dbReference>
<evidence type="ECO:0000256" key="2">
    <source>
        <dbReference type="ARBA" id="ARBA00022737"/>
    </source>
</evidence>
<dbReference type="PROSITE" id="PS51450">
    <property type="entry name" value="LRR"/>
    <property type="match status" value="2"/>
</dbReference>
<keyword evidence="2" id="KW-0677">Repeat</keyword>
<keyword evidence="3" id="KW-0539">Nucleus</keyword>
<dbReference type="Pfam" id="PF00560">
    <property type="entry name" value="LRR_1"/>
    <property type="match status" value="1"/>
</dbReference>
<dbReference type="InterPro" id="IPR057437">
    <property type="entry name" value="PIF1/LRR1_PH"/>
</dbReference>
<keyword evidence="1" id="KW-0433">Leucine-rich repeat</keyword>
<dbReference type="InterPro" id="IPR032675">
    <property type="entry name" value="LRR_dom_sf"/>
</dbReference>
<dbReference type="InterPro" id="IPR050216">
    <property type="entry name" value="LRR_domain-containing"/>
</dbReference>
<protein>
    <recommendedName>
        <fullName evidence="4">PIF1/LRR1 pleckstrin homology domain-containing protein</fullName>
    </recommendedName>
</protein>
<dbReference type="Proteomes" id="UP001307889">
    <property type="component" value="Chromosome 4"/>
</dbReference>
<dbReference type="InterPro" id="IPR003591">
    <property type="entry name" value="Leu-rich_rpt_typical-subtyp"/>
</dbReference>
<evidence type="ECO:0000256" key="3">
    <source>
        <dbReference type="ARBA" id="ARBA00023242"/>
    </source>
</evidence>
<dbReference type="Pfam" id="PF25344">
    <property type="entry name" value="PH_LRR1"/>
    <property type="match status" value="1"/>
</dbReference>
<dbReference type="Gene3D" id="3.80.10.10">
    <property type="entry name" value="Ribonuclease Inhibitor"/>
    <property type="match status" value="2"/>
</dbReference>
<dbReference type="Pfam" id="PF13855">
    <property type="entry name" value="LRR_8"/>
    <property type="match status" value="1"/>
</dbReference>
<dbReference type="SMART" id="SM00369">
    <property type="entry name" value="LRR_TYP"/>
    <property type="match status" value="3"/>
</dbReference>
<evidence type="ECO:0000313" key="6">
    <source>
        <dbReference type="Proteomes" id="UP001307889"/>
    </source>
</evidence>
<organism evidence="5 6">
    <name type="scientific">Nesidiocoris tenuis</name>
    <dbReference type="NCBI Taxonomy" id="355587"/>
    <lineage>
        <taxon>Eukaryota</taxon>
        <taxon>Metazoa</taxon>
        <taxon>Ecdysozoa</taxon>
        <taxon>Arthropoda</taxon>
        <taxon>Hexapoda</taxon>
        <taxon>Insecta</taxon>
        <taxon>Pterygota</taxon>
        <taxon>Neoptera</taxon>
        <taxon>Paraneoptera</taxon>
        <taxon>Hemiptera</taxon>
        <taxon>Heteroptera</taxon>
        <taxon>Panheteroptera</taxon>
        <taxon>Cimicomorpha</taxon>
        <taxon>Miridae</taxon>
        <taxon>Dicyphina</taxon>
        <taxon>Nesidiocoris</taxon>
    </lineage>
</organism>
<keyword evidence="6" id="KW-1185">Reference proteome</keyword>
<dbReference type="SUPFAM" id="SSF52058">
    <property type="entry name" value="L domain-like"/>
    <property type="match status" value="1"/>
</dbReference>
<dbReference type="PANTHER" id="PTHR48051">
    <property type="match status" value="1"/>
</dbReference>
<dbReference type="EMBL" id="AP028912">
    <property type="protein sequence ID" value="BES93048.1"/>
    <property type="molecule type" value="Genomic_DNA"/>
</dbReference>